<name>A0A1G8S2Q7_9GAMM</name>
<dbReference type="Proteomes" id="UP000199527">
    <property type="component" value="Unassembled WGS sequence"/>
</dbReference>
<feature type="chain" id="PRO_5011478366" evidence="1">
    <location>
        <begin position="23"/>
        <end position="177"/>
    </location>
</feature>
<protein>
    <submittedName>
        <fullName evidence="2">Histidine phosphatase superfamily (Branch 1)</fullName>
    </submittedName>
</protein>
<sequence length="177" mass="18766">MKGLIGSLLVLLATLHSPLAGADSAPSADVTQASMPLVVFLVRHAEKQQPGKDPELTQEGRDRARDLANLLQSAQIEAVHSTDFARTRATAGPTAAALNIELSLYDPFKLKAFANTLKRRGGRHLVVGHSNTTPALVTLLGGEAGDSIDDASEFDRLYVITQGGGVVETVLLRYGEP</sequence>
<dbReference type="InterPro" id="IPR029033">
    <property type="entry name" value="His_PPase_superfam"/>
</dbReference>
<dbReference type="Pfam" id="PF00300">
    <property type="entry name" value="His_Phos_1"/>
    <property type="match status" value="1"/>
</dbReference>
<dbReference type="OrthoDB" id="3296006at2"/>
<dbReference type="CDD" id="cd07067">
    <property type="entry name" value="HP_PGM_like"/>
    <property type="match status" value="1"/>
</dbReference>
<dbReference type="InterPro" id="IPR013078">
    <property type="entry name" value="His_Pase_superF_clade-1"/>
</dbReference>
<gene>
    <name evidence="2" type="ORF">SAMN04488540_10653</name>
</gene>
<evidence type="ECO:0000313" key="3">
    <source>
        <dbReference type="Proteomes" id="UP000199527"/>
    </source>
</evidence>
<dbReference type="RefSeq" id="WP_090364963.1">
    <property type="nucleotide sequence ID" value="NZ_FNEM01000006.1"/>
</dbReference>
<dbReference type="SMART" id="SM00855">
    <property type="entry name" value="PGAM"/>
    <property type="match status" value="1"/>
</dbReference>
<dbReference type="Gene3D" id="3.40.50.1240">
    <property type="entry name" value="Phosphoglycerate mutase-like"/>
    <property type="match status" value="1"/>
</dbReference>
<evidence type="ECO:0000313" key="2">
    <source>
        <dbReference type="EMBL" id="SDJ23483.1"/>
    </source>
</evidence>
<organism evidence="2 3">
    <name type="scientific">Ferrimonas sediminum</name>
    <dbReference type="NCBI Taxonomy" id="718193"/>
    <lineage>
        <taxon>Bacteria</taxon>
        <taxon>Pseudomonadati</taxon>
        <taxon>Pseudomonadota</taxon>
        <taxon>Gammaproteobacteria</taxon>
        <taxon>Alteromonadales</taxon>
        <taxon>Ferrimonadaceae</taxon>
        <taxon>Ferrimonas</taxon>
    </lineage>
</organism>
<feature type="signal peptide" evidence="1">
    <location>
        <begin position="1"/>
        <end position="22"/>
    </location>
</feature>
<proteinExistence type="predicted"/>
<accession>A0A1G8S2Q7</accession>
<dbReference type="EMBL" id="FNEM01000006">
    <property type="protein sequence ID" value="SDJ23483.1"/>
    <property type="molecule type" value="Genomic_DNA"/>
</dbReference>
<reference evidence="3" key="1">
    <citation type="submission" date="2016-10" db="EMBL/GenBank/DDBJ databases">
        <authorList>
            <person name="Varghese N."/>
            <person name="Submissions S."/>
        </authorList>
    </citation>
    <scope>NUCLEOTIDE SEQUENCE [LARGE SCALE GENOMIC DNA]</scope>
    <source>
        <strain evidence="3">DSM 23317</strain>
    </source>
</reference>
<dbReference type="SUPFAM" id="SSF53254">
    <property type="entry name" value="Phosphoglycerate mutase-like"/>
    <property type="match status" value="1"/>
</dbReference>
<evidence type="ECO:0000256" key="1">
    <source>
        <dbReference type="SAM" id="SignalP"/>
    </source>
</evidence>
<keyword evidence="1" id="KW-0732">Signal</keyword>
<keyword evidence="3" id="KW-1185">Reference proteome</keyword>
<dbReference type="AlphaFoldDB" id="A0A1G8S2Q7"/>